<name>A0A1Q8YHB5_9BURK</name>
<sequence>MISALSIWMNGELVGTWSVGRTGNHRLDYAPSWRASARSRPLSLSLPFTADNRLDGDAVRNYFDNLLPDSESIRKRISTRFQTKGMSAFKLLQAVGRDCVGAVQLLPLGASPEGFDQIRFEALSSEQIAKHLSTLGAPASVGAQDDEEDFRLSIAGAQEKTALLLVRGQWARPLGATPTTHILKPPINITQGRNLDLRLSVENEWLCSQIVRALGLPMAESQIQDFGERRVLLVKRFDRSLCPEGWIARLPQEDFCQAKGVSSDQKYEQKGGPSIEACLEVLKGGEAFHEDGRNFLCAQLLFWYLAAIDGHAKNFSVFVLPGGRYRMTPFYDVLSAWPLMGTGPHALPYKKTKLAMAVRGKTAHYKLSEIQYRHWEALAKRSAVEGAWEAMLDMTHRLDAALDAVEEQLPADFPMALAQTIFQGVSRHLKQFKTAGSTSGASSSLMS</sequence>
<evidence type="ECO:0000256" key="3">
    <source>
        <dbReference type="ARBA" id="ARBA00022777"/>
    </source>
</evidence>
<dbReference type="InterPro" id="IPR017508">
    <property type="entry name" value="HipA_N1"/>
</dbReference>
<evidence type="ECO:0000313" key="7">
    <source>
        <dbReference type="Proteomes" id="UP000185911"/>
    </source>
</evidence>
<keyword evidence="7" id="KW-1185">Reference proteome</keyword>
<accession>A0A1Q8YHB5</accession>
<dbReference type="InterPro" id="IPR012893">
    <property type="entry name" value="HipA-like_C"/>
</dbReference>
<dbReference type="InterPro" id="IPR052028">
    <property type="entry name" value="HipA_Ser/Thr_kinase"/>
</dbReference>
<dbReference type="Pfam" id="PF13657">
    <property type="entry name" value="Couple_hipA"/>
    <property type="match status" value="1"/>
</dbReference>
<proteinExistence type="inferred from homology"/>
<dbReference type="CDD" id="cd17808">
    <property type="entry name" value="HipA_Ec_like"/>
    <property type="match status" value="1"/>
</dbReference>
<evidence type="ECO:0000256" key="2">
    <source>
        <dbReference type="ARBA" id="ARBA00022679"/>
    </source>
</evidence>
<keyword evidence="2" id="KW-0808">Transferase</keyword>
<feature type="domain" description="HipA-like C-terminal" evidence="4">
    <location>
        <begin position="152"/>
        <end position="397"/>
    </location>
</feature>
<evidence type="ECO:0000259" key="4">
    <source>
        <dbReference type="Pfam" id="PF07804"/>
    </source>
</evidence>
<dbReference type="AlphaFoldDB" id="A0A1Q8YHB5"/>
<evidence type="ECO:0000313" key="6">
    <source>
        <dbReference type="EMBL" id="OLP07451.1"/>
    </source>
</evidence>
<evidence type="ECO:0000256" key="1">
    <source>
        <dbReference type="ARBA" id="ARBA00010164"/>
    </source>
</evidence>
<dbReference type="PANTHER" id="PTHR37419:SF1">
    <property type="entry name" value="SERINE_THREONINE-PROTEIN KINASE TOXIN HIPA"/>
    <property type="match status" value="1"/>
</dbReference>
<dbReference type="GO" id="GO:0005829">
    <property type="term" value="C:cytosol"/>
    <property type="evidence" value="ECO:0007669"/>
    <property type="project" value="TreeGrafter"/>
</dbReference>
<dbReference type="GO" id="GO:0004674">
    <property type="term" value="F:protein serine/threonine kinase activity"/>
    <property type="evidence" value="ECO:0007669"/>
    <property type="project" value="TreeGrafter"/>
</dbReference>
<dbReference type="NCBIfam" id="TIGR03071">
    <property type="entry name" value="couple_hipA"/>
    <property type="match status" value="1"/>
</dbReference>
<dbReference type="Proteomes" id="UP000185911">
    <property type="component" value="Unassembled WGS sequence"/>
</dbReference>
<organism evidence="6 7">
    <name type="scientific">Rhodoferax antarcticus ANT.BR</name>
    <dbReference type="NCBI Taxonomy" id="1111071"/>
    <lineage>
        <taxon>Bacteria</taxon>
        <taxon>Pseudomonadati</taxon>
        <taxon>Pseudomonadota</taxon>
        <taxon>Betaproteobacteria</taxon>
        <taxon>Burkholderiales</taxon>
        <taxon>Comamonadaceae</taxon>
        <taxon>Rhodoferax</taxon>
    </lineage>
</organism>
<feature type="domain" description="HipA N-terminal subdomain 1" evidence="5">
    <location>
        <begin position="5"/>
        <end position="105"/>
    </location>
</feature>
<reference evidence="6 7" key="1">
    <citation type="submission" date="2017-01" db="EMBL/GenBank/DDBJ databases">
        <title>Genome sequence of Rhodoferax antarcticus ANT.BR, a psychrophilic purple nonsulfur bacterium from an Antarctic microbial mat.</title>
        <authorList>
            <person name="Baker J."/>
            <person name="Riester C."/>
            <person name="Skinner B."/>
            <person name="Newell A."/>
            <person name="Swingley W."/>
            <person name="Madigan M."/>
            <person name="Jung D."/>
            <person name="Asao M."/>
            <person name="Chen M."/>
            <person name="Loughlin P."/>
            <person name="Pan H."/>
            <person name="Lin S."/>
            <person name="Li N."/>
            <person name="Shaw J."/>
            <person name="Prado M."/>
            <person name="Sherman C."/>
            <person name="Li X."/>
            <person name="Tang J."/>
            <person name="Blankenship R."/>
            <person name="Zhao T."/>
            <person name="Touchman J."/>
            <person name="Sattley M."/>
        </authorList>
    </citation>
    <scope>NUCLEOTIDE SEQUENCE [LARGE SCALE GENOMIC DNA]</scope>
    <source>
        <strain evidence="6 7">ANT.BR</strain>
    </source>
</reference>
<dbReference type="EMBL" id="MSYM01000008">
    <property type="protein sequence ID" value="OLP07451.1"/>
    <property type="molecule type" value="Genomic_DNA"/>
</dbReference>
<gene>
    <name evidence="6" type="ORF">BLL52_1281</name>
</gene>
<comment type="similarity">
    <text evidence="1">Belongs to the HipA Ser/Thr kinase family.</text>
</comment>
<protein>
    <submittedName>
        <fullName evidence="6">Toxin hipA</fullName>
    </submittedName>
</protein>
<dbReference type="Pfam" id="PF07804">
    <property type="entry name" value="HipA_C"/>
    <property type="match status" value="1"/>
</dbReference>
<dbReference type="STRING" id="81479.RA876_01050"/>
<comment type="caution">
    <text evidence="6">The sequence shown here is derived from an EMBL/GenBank/DDBJ whole genome shotgun (WGS) entry which is preliminary data.</text>
</comment>
<keyword evidence="3" id="KW-0418">Kinase</keyword>
<dbReference type="PANTHER" id="PTHR37419">
    <property type="entry name" value="SERINE/THREONINE-PROTEIN KINASE TOXIN HIPA"/>
    <property type="match status" value="1"/>
</dbReference>
<evidence type="ECO:0000259" key="5">
    <source>
        <dbReference type="Pfam" id="PF13657"/>
    </source>
</evidence>